<dbReference type="EMBL" id="QKYU01000002">
    <property type="protein sequence ID" value="PZW50439.1"/>
    <property type="molecule type" value="Genomic_DNA"/>
</dbReference>
<sequence length="236" mass="25620">MSENLITAELDPAPAIPQKFLDPATGSVRVDALLKSYLELERRLSQRMAPPATDATAEEITRFRAAMGIPEAPDGYEITAPCPECSPDAAVNAKLHAAGFTPEQAQLVYDLAAEKLLPAIAEAAAEYEATRQRDKLIAHFGGEDRFRAIAGQLATWGRANLPPAVFEAMSGTAEGVIALAGMMDRREPALGRNADAPGPMDEAGLRKMMRDPRYWQKRDPEFVSRVTEGFRRLVGG</sequence>
<reference evidence="1 2" key="1">
    <citation type="submission" date="2018-06" db="EMBL/GenBank/DDBJ databases">
        <title>Genomic Encyclopedia of Archaeal and Bacterial Type Strains, Phase II (KMG-II): from individual species to whole genera.</title>
        <authorList>
            <person name="Goeker M."/>
        </authorList>
    </citation>
    <scope>NUCLEOTIDE SEQUENCE [LARGE SCALE GENOMIC DNA]</scope>
    <source>
        <strain evidence="1 2">DSM 24525</strain>
    </source>
</reference>
<protein>
    <submittedName>
        <fullName evidence="1">Uncharacterized protein</fullName>
    </submittedName>
</protein>
<evidence type="ECO:0000313" key="2">
    <source>
        <dbReference type="Proteomes" id="UP000249688"/>
    </source>
</evidence>
<keyword evidence="2" id="KW-1185">Reference proteome</keyword>
<dbReference type="RefSeq" id="WP_111396691.1">
    <property type="nucleotide sequence ID" value="NZ_QKYU01000002.1"/>
</dbReference>
<dbReference type="InterPro" id="IPR008768">
    <property type="entry name" value="Gp9-like"/>
</dbReference>
<dbReference type="Proteomes" id="UP000249688">
    <property type="component" value="Unassembled WGS sequence"/>
</dbReference>
<accession>A0A2W7IT61</accession>
<proteinExistence type="predicted"/>
<gene>
    <name evidence="1" type="ORF">C8P66_102127</name>
</gene>
<dbReference type="OrthoDB" id="7347988at2"/>
<dbReference type="AlphaFoldDB" id="A0A2W7IT61"/>
<organism evidence="1 2">
    <name type="scientific">Humitalea rosea</name>
    <dbReference type="NCBI Taxonomy" id="990373"/>
    <lineage>
        <taxon>Bacteria</taxon>
        <taxon>Pseudomonadati</taxon>
        <taxon>Pseudomonadota</taxon>
        <taxon>Alphaproteobacteria</taxon>
        <taxon>Acetobacterales</taxon>
        <taxon>Roseomonadaceae</taxon>
        <taxon>Humitalea</taxon>
    </lineage>
</organism>
<name>A0A2W7IT61_9PROT</name>
<dbReference type="Pfam" id="PF05396">
    <property type="entry name" value="Phage_T7_Capsid"/>
    <property type="match status" value="1"/>
</dbReference>
<evidence type="ECO:0000313" key="1">
    <source>
        <dbReference type="EMBL" id="PZW50439.1"/>
    </source>
</evidence>
<comment type="caution">
    <text evidence="1">The sequence shown here is derived from an EMBL/GenBank/DDBJ whole genome shotgun (WGS) entry which is preliminary data.</text>
</comment>